<keyword evidence="1" id="KW-0472">Membrane</keyword>
<evidence type="ECO:0000313" key="2">
    <source>
        <dbReference type="EMBL" id="KAK8552074.1"/>
    </source>
</evidence>
<evidence type="ECO:0000313" key="3">
    <source>
        <dbReference type="Proteomes" id="UP001472677"/>
    </source>
</evidence>
<keyword evidence="1" id="KW-1133">Transmembrane helix</keyword>
<gene>
    <name evidence="2" type="ORF">V6N12_040689</name>
</gene>
<keyword evidence="1" id="KW-0812">Transmembrane</keyword>
<reference evidence="2 3" key="1">
    <citation type="journal article" date="2024" name="G3 (Bethesda)">
        <title>Genome assembly of Hibiscus sabdariffa L. provides insights into metabolisms of medicinal natural products.</title>
        <authorList>
            <person name="Kim T."/>
        </authorList>
    </citation>
    <scope>NUCLEOTIDE SEQUENCE [LARGE SCALE GENOMIC DNA]</scope>
    <source>
        <strain evidence="2">TK-2024</strain>
        <tissue evidence="2">Old leaves</tissue>
    </source>
</reference>
<organism evidence="2 3">
    <name type="scientific">Hibiscus sabdariffa</name>
    <name type="common">roselle</name>
    <dbReference type="NCBI Taxonomy" id="183260"/>
    <lineage>
        <taxon>Eukaryota</taxon>
        <taxon>Viridiplantae</taxon>
        <taxon>Streptophyta</taxon>
        <taxon>Embryophyta</taxon>
        <taxon>Tracheophyta</taxon>
        <taxon>Spermatophyta</taxon>
        <taxon>Magnoliopsida</taxon>
        <taxon>eudicotyledons</taxon>
        <taxon>Gunneridae</taxon>
        <taxon>Pentapetalae</taxon>
        <taxon>rosids</taxon>
        <taxon>malvids</taxon>
        <taxon>Malvales</taxon>
        <taxon>Malvaceae</taxon>
        <taxon>Malvoideae</taxon>
        <taxon>Hibiscus</taxon>
    </lineage>
</organism>
<dbReference type="Proteomes" id="UP001472677">
    <property type="component" value="Unassembled WGS sequence"/>
</dbReference>
<comment type="caution">
    <text evidence="2">The sequence shown here is derived from an EMBL/GenBank/DDBJ whole genome shotgun (WGS) entry which is preliminary data.</text>
</comment>
<keyword evidence="3" id="KW-1185">Reference proteome</keyword>
<feature type="transmembrane region" description="Helical" evidence="1">
    <location>
        <begin position="12"/>
        <end position="32"/>
    </location>
</feature>
<protein>
    <submittedName>
        <fullName evidence="2">Uncharacterized protein</fullName>
    </submittedName>
</protein>
<dbReference type="EMBL" id="JBBPBM010000020">
    <property type="protein sequence ID" value="KAK8552074.1"/>
    <property type="molecule type" value="Genomic_DNA"/>
</dbReference>
<name>A0ABR2E4C9_9ROSI</name>
<proteinExistence type="predicted"/>
<sequence length="107" mass="11460">MINSWRLAGPSPAHTLFLVLAFYVAAGLICQISCHSSNAVEMAVNRNAGVTLHSIMGKVSSASLKVESLAVQREHLASRPAIRQLVLLAGNTKSMREVLFAVAAKIF</sequence>
<evidence type="ECO:0000256" key="1">
    <source>
        <dbReference type="SAM" id="Phobius"/>
    </source>
</evidence>
<accession>A0ABR2E4C9</accession>